<evidence type="ECO:0000313" key="1">
    <source>
        <dbReference type="EMBL" id="CUH47721.1"/>
    </source>
</evidence>
<evidence type="ECO:0000313" key="2">
    <source>
        <dbReference type="Proteomes" id="UP000050783"/>
    </source>
</evidence>
<dbReference type="RefSeq" id="WP_058277363.1">
    <property type="nucleotide sequence ID" value="NZ_CYPU01000031.1"/>
</dbReference>
<dbReference type="OrthoDB" id="8479451at2"/>
<reference evidence="1 2" key="1">
    <citation type="submission" date="2015-09" db="EMBL/GenBank/DDBJ databases">
        <authorList>
            <consortium name="Swine Surveillance"/>
        </authorList>
    </citation>
    <scope>NUCLEOTIDE SEQUENCE [LARGE SCALE GENOMIC DNA]</scope>
    <source>
        <strain evidence="1 2">CECT 4292</strain>
    </source>
</reference>
<organism evidence="1 2">
    <name type="scientific">Ruegeria atlantica</name>
    <dbReference type="NCBI Taxonomy" id="81569"/>
    <lineage>
        <taxon>Bacteria</taxon>
        <taxon>Pseudomonadati</taxon>
        <taxon>Pseudomonadota</taxon>
        <taxon>Alphaproteobacteria</taxon>
        <taxon>Rhodobacterales</taxon>
        <taxon>Roseobacteraceae</taxon>
        <taxon>Ruegeria</taxon>
    </lineage>
</organism>
<sequence>MKNSSLSSVSAIVKEVLEQKRFGAVREALGRAINLPEPVTQEVAARFLADQTFAKTLIGVRNQIEWRDRMLNDPMNTEFSVPMKRDGQNDTRSASSIAKLALKSANAYIQWSEQGFKEVDSDKLKRRRNACLGCDQLKEAPETLAYRLALVVAQDDPRVCMACGCLFMKKTAMPNEACPMPAEGDQKFSRWNEPFH</sequence>
<name>A0A0P1EYV4_9RHOB</name>
<dbReference type="EMBL" id="CYPU01000031">
    <property type="protein sequence ID" value="CUH47721.1"/>
    <property type="molecule type" value="Genomic_DNA"/>
</dbReference>
<accession>A0A0P1EYV4</accession>
<dbReference type="GeneID" id="55493122"/>
<proteinExistence type="predicted"/>
<gene>
    <name evidence="1" type="ORF">RUA4292_01895</name>
</gene>
<protein>
    <submittedName>
        <fullName evidence="1">Uncharacterized protein</fullName>
    </submittedName>
</protein>
<dbReference type="AlphaFoldDB" id="A0A0P1EYV4"/>
<dbReference type="Proteomes" id="UP000050783">
    <property type="component" value="Unassembled WGS sequence"/>
</dbReference>